<dbReference type="RefSeq" id="WP_040724444.1">
    <property type="nucleotide sequence ID" value="NZ_CAWPHS010000015.1"/>
</dbReference>
<accession>A0A7X6M080</accession>
<dbReference type="InterPro" id="IPR006162">
    <property type="entry name" value="Ppantetheine_attach_site"/>
</dbReference>
<keyword evidence="2" id="KW-0597">Phosphoprotein</keyword>
<name>A0A7X6M080_9NOCA</name>
<dbReference type="SUPFAM" id="SSF47336">
    <property type="entry name" value="ACP-like"/>
    <property type="match status" value="1"/>
</dbReference>
<organism evidence="4 5">
    <name type="scientific">Nocardia veterana</name>
    <dbReference type="NCBI Taxonomy" id="132249"/>
    <lineage>
        <taxon>Bacteria</taxon>
        <taxon>Bacillati</taxon>
        <taxon>Actinomycetota</taxon>
        <taxon>Actinomycetes</taxon>
        <taxon>Mycobacteriales</taxon>
        <taxon>Nocardiaceae</taxon>
        <taxon>Nocardia</taxon>
    </lineage>
</organism>
<feature type="domain" description="Carrier" evidence="3">
    <location>
        <begin position="4"/>
        <end position="83"/>
    </location>
</feature>
<dbReference type="Gene3D" id="1.10.1200.10">
    <property type="entry name" value="ACP-like"/>
    <property type="match status" value="1"/>
</dbReference>
<reference evidence="4 5" key="1">
    <citation type="submission" date="2020-04" db="EMBL/GenBank/DDBJ databases">
        <title>MicrobeNet Type strains.</title>
        <authorList>
            <person name="Nicholson A.C."/>
        </authorList>
    </citation>
    <scope>NUCLEOTIDE SEQUENCE [LARGE SCALE GENOMIC DNA]</scope>
    <source>
        <strain evidence="4 5">DSM 44445</strain>
    </source>
</reference>
<evidence type="ECO:0000259" key="3">
    <source>
        <dbReference type="PROSITE" id="PS50075"/>
    </source>
</evidence>
<dbReference type="PROSITE" id="PS50075">
    <property type="entry name" value="CARRIER"/>
    <property type="match status" value="1"/>
</dbReference>
<evidence type="ECO:0000256" key="2">
    <source>
        <dbReference type="ARBA" id="ARBA00022553"/>
    </source>
</evidence>
<protein>
    <submittedName>
        <fullName evidence="4">Acyl carrier protein</fullName>
    </submittedName>
</protein>
<dbReference type="SMART" id="SM00823">
    <property type="entry name" value="PKS_PP"/>
    <property type="match status" value="1"/>
</dbReference>
<dbReference type="EMBL" id="JAAXPE010000022">
    <property type="protein sequence ID" value="NKY87821.1"/>
    <property type="molecule type" value="Genomic_DNA"/>
</dbReference>
<sequence length="87" mass="9538">MTMTMTIDTLRRILVACAGGDEDAPELAGDIADVEFEELGYDSLALIETASRIQREFGVTVPEEQLIDVKTPRELIDIVNDQLEGVA</sequence>
<dbReference type="Pfam" id="PF00550">
    <property type="entry name" value="PP-binding"/>
    <property type="match status" value="1"/>
</dbReference>
<evidence type="ECO:0000256" key="1">
    <source>
        <dbReference type="ARBA" id="ARBA00022450"/>
    </source>
</evidence>
<dbReference type="InterPro" id="IPR009081">
    <property type="entry name" value="PP-bd_ACP"/>
</dbReference>
<dbReference type="AlphaFoldDB" id="A0A7X6M080"/>
<evidence type="ECO:0000313" key="5">
    <source>
        <dbReference type="Proteomes" id="UP000523447"/>
    </source>
</evidence>
<keyword evidence="5" id="KW-1185">Reference proteome</keyword>
<comment type="caution">
    <text evidence="4">The sequence shown here is derived from an EMBL/GenBank/DDBJ whole genome shotgun (WGS) entry which is preliminary data.</text>
</comment>
<gene>
    <name evidence="4" type="ORF">HGA07_19570</name>
</gene>
<keyword evidence="1" id="KW-0596">Phosphopantetheine</keyword>
<evidence type="ECO:0000313" key="4">
    <source>
        <dbReference type="EMBL" id="NKY87821.1"/>
    </source>
</evidence>
<dbReference type="Proteomes" id="UP000523447">
    <property type="component" value="Unassembled WGS sequence"/>
</dbReference>
<proteinExistence type="predicted"/>
<dbReference type="GO" id="GO:0031177">
    <property type="term" value="F:phosphopantetheine binding"/>
    <property type="evidence" value="ECO:0007669"/>
    <property type="project" value="InterPro"/>
</dbReference>
<dbReference type="InterPro" id="IPR036736">
    <property type="entry name" value="ACP-like_sf"/>
</dbReference>
<dbReference type="PROSITE" id="PS00012">
    <property type="entry name" value="PHOSPHOPANTETHEINE"/>
    <property type="match status" value="1"/>
</dbReference>
<dbReference type="InterPro" id="IPR020806">
    <property type="entry name" value="PKS_PP-bd"/>
</dbReference>